<feature type="region of interest" description="Disordered" evidence="1">
    <location>
        <begin position="48"/>
        <end position="71"/>
    </location>
</feature>
<evidence type="ECO:0000256" key="2">
    <source>
        <dbReference type="SAM" id="SignalP"/>
    </source>
</evidence>
<dbReference type="EMBL" id="MVHP01000002">
    <property type="protein sequence ID" value="ORA68879.1"/>
    <property type="molecule type" value="Genomic_DNA"/>
</dbReference>
<name>A0A1X0D9K8_9MYCO</name>
<accession>A0A1X0D9K8</accession>
<dbReference type="OrthoDB" id="4641692at2"/>
<dbReference type="AlphaFoldDB" id="A0A1X0D9K8"/>
<comment type="caution">
    <text evidence="3">The sequence shown here is derived from an EMBL/GenBank/DDBJ whole genome shotgun (WGS) entry which is preliminary data.</text>
</comment>
<gene>
    <name evidence="3" type="ORF">BST23_03495</name>
</gene>
<reference evidence="3 4" key="1">
    <citation type="submission" date="2017-02" db="EMBL/GenBank/DDBJ databases">
        <title>The new phylogeny of genus Mycobacterium.</title>
        <authorList>
            <person name="Tortoli E."/>
            <person name="Trovato A."/>
            <person name="Cirillo D.M."/>
        </authorList>
    </citation>
    <scope>NUCLEOTIDE SEQUENCE [LARGE SCALE GENOMIC DNA]</scope>
    <source>
        <strain evidence="3 4">FI-09383</strain>
    </source>
</reference>
<keyword evidence="2" id="KW-0732">Signal</keyword>
<dbReference type="STRING" id="81858.BST23_03495"/>
<feature type="chain" id="PRO_5013275745" evidence="2">
    <location>
        <begin position="28"/>
        <end position="71"/>
    </location>
</feature>
<sequence>MRSLVARAALGAIVVAAALGSAGVAVAAPSGPCRDVPYVGVCERLGEQQRAPSQQSRGEIILPPNSTQSVS</sequence>
<feature type="signal peptide" evidence="2">
    <location>
        <begin position="1"/>
        <end position="27"/>
    </location>
</feature>
<evidence type="ECO:0000256" key="1">
    <source>
        <dbReference type="SAM" id="MobiDB-lite"/>
    </source>
</evidence>
<proteinExistence type="predicted"/>
<protein>
    <submittedName>
        <fullName evidence="3">Uncharacterized protein</fullName>
    </submittedName>
</protein>
<organism evidence="3 4">
    <name type="scientific">Mycolicibacterium elephantis</name>
    <dbReference type="NCBI Taxonomy" id="81858"/>
    <lineage>
        <taxon>Bacteria</taxon>
        <taxon>Bacillati</taxon>
        <taxon>Actinomycetota</taxon>
        <taxon>Actinomycetes</taxon>
        <taxon>Mycobacteriales</taxon>
        <taxon>Mycobacteriaceae</taxon>
        <taxon>Mycolicibacterium</taxon>
    </lineage>
</organism>
<evidence type="ECO:0000313" key="3">
    <source>
        <dbReference type="EMBL" id="ORA68879.1"/>
    </source>
</evidence>
<dbReference type="Proteomes" id="UP000192772">
    <property type="component" value="Unassembled WGS sequence"/>
</dbReference>
<evidence type="ECO:0000313" key="4">
    <source>
        <dbReference type="Proteomes" id="UP000192772"/>
    </source>
</evidence>